<feature type="region of interest" description="Disordered" evidence="1">
    <location>
        <begin position="107"/>
        <end position="130"/>
    </location>
</feature>
<accession>A0A481YSN1</accession>
<feature type="compositionally biased region" description="Basic residues" evidence="1">
    <location>
        <begin position="16"/>
        <end position="42"/>
    </location>
</feature>
<reference evidence="2" key="1">
    <citation type="journal article" date="2019" name="MBio">
        <title>Virus Genomes from Deep Sea Sediments Expand the Ocean Megavirome and Support Independent Origins of Viral Gigantism.</title>
        <authorList>
            <person name="Backstrom D."/>
            <person name="Yutin N."/>
            <person name="Jorgensen S.L."/>
            <person name="Dharamshi J."/>
            <person name="Homa F."/>
            <person name="Zaremba-Niedwiedzka K."/>
            <person name="Spang A."/>
            <person name="Wolf Y.I."/>
            <person name="Koonin E.V."/>
            <person name="Ettema T.J."/>
        </authorList>
    </citation>
    <scope>NUCLEOTIDE SEQUENCE</scope>
</reference>
<protein>
    <submittedName>
        <fullName evidence="2">2-cysteine adaptor domain protein</fullName>
    </submittedName>
</protein>
<dbReference type="EMBL" id="MK500328">
    <property type="protein sequence ID" value="QBK85990.1"/>
    <property type="molecule type" value="Genomic_DNA"/>
</dbReference>
<feature type="compositionally biased region" description="Basic residues" evidence="1">
    <location>
        <begin position="115"/>
        <end position="130"/>
    </location>
</feature>
<sequence>MYIKTGPRGGKYYTKNGRKVYVKSSKRKSGKRKTKPRLKSGKRAGGSNVGKYKGVPKNLFCGPAGGAPAGSYPVNTRARAISAKSYARHSPNPAGIRRCVDRIARQKGWINPKTGRIKRSTKKGKGAKKK</sequence>
<evidence type="ECO:0000256" key="1">
    <source>
        <dbReference type="SAM" id="MobiDB-lite"/>
    </source>
</evidence>
<organism evidence="2">
    <name type="scientific">Marseillevirus LCMAC101</name>
    <dbReference type="NCBI Taxonomy" id="2506602"/>
    <lineage>
        <taxon>Viruses</taxon>
        <taxon>Varidnaviria</taxon>
        <taxon>Bamfordvirae</taxon>
        <taxon>Nucleocytoviricota</taxon>
        <taxon>Megaviricetes</taxon>
        <taxon>Pimascovirales</taxon>
        <taxon>Pimascovirales incertae sedis</taxon>
        <taxon>Marseilleviridae</taxon>
    </lineage>
</organism>
<gene>
    <name evidence="2" type="ORF">LCMAC101_05850</name>
</gene>
<evidence type="ECO:0000313" key="2">
    <source>
        <dbReference type="EMBL" id="QBK85990.1"/>
    </source>
</evidence>
<feature type="region of interest" description="Disordered" evidence="1">
    <location>
        <begin position="1"/>
        <end position="53"/>
    </location>
</feature>
<name>A0A481YSN1_9VIRU</name>
<proteinExistence type="predicted"/>